<evidence type="ECO:0000313" key="2">
    <source>
        <dbReference type="EMBL" id="CAG8716729.1"/>
    </source>
</evidence>
<dbReference type="Proteomes" id="UP000789901">
    <property type="component" value="Unassembled WGS sequence"/>
</dbReference>
<accession>A0ABN7V3L7</accession>
<gene>
    <name evidence="2" type="ORF">GMARGA_LOCUS13190</name>
</gene>
<keyword evidence="3" id="KW-1185">Reference proteome</keyword>
<evidence type="ECO:0000313" key="3">
    <source>
        <dbReference type="Proteomes" id="UP000789901"/>
    </source>
</evidence>
<dbReference type="EMBL" id="CAJVQB010008285">
    <property type="protein sequence ID" value="CAG8716729.1"/>
    <property type="molecule type" value="Genomic_DNA"/>
</dbReference>
<evidence type="ECO:0000256" key="1">
    <source>
        <dbReference type="SAM" id="MobiDB-lite"/>
    </source>
</evidence>
<reference evidence="2 3" key="1">
    <citation type="submission" date="2021-06" db="EMBL/GenBank/DDBJ databases">
        <authorList>
            <person name="Kallberg Y."/>
            <person name="Tangrot J."/>
            <person name="Rosling A."/>
        </authorList>
    </citation>
    <scope>NUCLEOTIDE SEQUENCE [LARGE SCALE GENOMIC DNA]</scope>
    <source>
        <strain evidence="2 3">120-4 pot B 10/14</strain>
    </source>
</reference>
<organism evidence="2 3">
    <name type="scientific">Gigaspora margarita</name>
    <dbReference type="NCBI Taxonomy" id="4874"/>
    <lineage>
        <taxon>Eukaryota</taxon>
        <taxon>Fungi</taxon>
        <taxon>Fungi incertae sedis</taxon>
        <taxon>Mucoromycota</taxon>
        <taxon>Glomeromycotina</taxon>
        <taxon>Glomeromycetes</taxon>
        <taxon>Diversisporales</taxon>
        <taxon>Gigasporaceae</taxon>
        <taxon>Gigaspora</taxon>
    </lineage>
</organism>
<protein>
    <submittedName>
        <fullName evidence="2">3745_t:CDS:1</fullName>
    </submittedName>
</protein>
<comment type="caution">
    <text evidence="2">The sequence shown here is derived from an EMBL/GenBank/DDBJ whole genome shotgun (WGS) entry which is preliminary data.</text>
</comment>
<sequence>MALEAKPQLRRFARKRQDPLIPERTYGSSCADHEETPSLRLQDPIGKKENNRCKVRTL</sequence>
<feature type="region of interest" description="Disordered" evidence="1">
    <location>
        <begin position="1"/>
        <end position="58"/>
    </location>
</feature>
<name>A0ABN7V3L7_GIGMA</name>
<proteinExistence type="predicted"/>